<dbReference type="NCBIfam" id="TIGR02254">
    <property type="entry name" value="YjjG_YfnB"/>
    <property type="match status" value="1"/>
</dbReference>
<sequence>MKKYRHLFFDLDHTIWDFDKNAEETLHELYGRYALGELGLRSADIFIETYTRNNHALWAEYHLGKITKDYLRETRFSRTFIELGLSPEVIPVAFEDDYVRICPTKTNLFPDAHETLTYLQGKYVLHLISNGFKESTELKIANTGLAAYFQSITISEIVGINKPDPAIFEFALGRAEAQKHKSLMIGDSLEADIRGAQDFGIDAIYFNPANKEKPADVSRQIHSLCELMDIL</sequence>
<evidence type="ECO:0000313" key="1">
    <source>
        <dbReference type="EMBL" id="MXV14439.1"/>
    </source>
</evidence>
<dbReference type="NCBIfam" id="TIGR01549">
    <property type="entry name" value="HAD-SF-IA-v1"/>
    <property type="match status" value="1"/>
</dbReference>
<dbReference type="GO" id="GO:0008253">
    <property type="term" value="F:5'-nucleotidase activity"/>
    <property type="evidence" value="ECO:0007669"/>
    <property type="project" value="InterPro"/>
</dbReference>
<dbReference type="PANTHER" id="PTHR47478:SF1">
    <property type="entry name" value="PYRIMIDINE 5'-NUCLEOTIDASE YJJG"/>
    <property type="match status" value="1"/>
</dbReference>
<dbReference type="Proteomes" id="UP000451233">
    <property type="component" value="Unassembled WGS sequence"/>
</dbReference>
<dbReference type="Gene3D" id="3.40.50.1000">
    <property type="entry name" value="HAD superfamily/HAD-like"/>
    <property type="match status" value="1"/>
</dbReference>
<proteinExistence type="predicted"/>
<dbReference type="SUPFAM" id="SSF56784">
    <property type="entry name" value="HAD-like"/>
    <property type="match status" value="1"/>
</dbReference>
<comment type="caution">
    <text evidence="1">The sequence shown here is derived from an EMBL/GenBank/DDBJ whole genome shotgun (WGS) entry which is preliminary data.</text>
</comment>
<dbReference type="EMBL" id="WVHS01000001">
    <property type="protein sequence ID" value="MXV14439.1"/>
    <property type="molecule type" value="Genomic_DNA"/>
</dbReference>
<dbReference type="InterPro" id="IPR023214">
    <property type="entry name" value="HAD_sf"/>
</dbReference>
<dbReference type="InterPro" id="IPR023198">
    <property type="entry name" value="PGP-like_dom2"/>
</dbReference>
<dbReference type="SFLD" id="SFLDG01129">
    <property type="entry name" value="C1.5:_HAD__Beta-PGM__Phosphata"/>
    <property type="match status" value="1"/>
</dbReference>
<reference evidence="1 2" key="1">
    <citation type="submission" date="2019-11" db="EMBL/GenBank/DDBJ databases">
        <title>Pedobacter sp. HMF7056 Genome sequencing and assembly.</title>
        <authorList>
            <person name="Kang H."/>
            <person name="Kim H."/>
            <person name="Joh K."/>
        </authorList>
    </citation>
    <scope>NUCLEOTIDE SEQUENCE [LARGE SCALE GENOMIC DNA]</scope>
    <source>
        <strain evidence="1 2">HMF7056</strain>
    </source>
</reference>
<dbReference type="InterPro" id="IPR052550">
    <property type="entry name" value="Pyrimidine_5'-ntase_YjjG"/>
</dbReference>
<dbReference type="RefSeq" id="WP_160905413.1">
    <property type="nucleotide sequence ID" value="NZ_WVHS01000001.1"/>
</dbReference>
<gene>
    <name evidence="1" type="ORF">GS398_03950</name>
</gene>
<dbReference type="InterPro" id="IPR006439">
    <property type="entry name" value="HAD-SF_hydro_IA"/>
</dbReference>
<dbReference type="PANTHER" id="PTHR47478">
    <property type="match status" value="1"/>
</dbReference>
<evidence type="ECO:0000313" key="2">
    <source>
        <dbReference type="Proteomes" id="UP000451233"/>
    </source>
</evidence>
<dbReference type="Pfam" id="PF00702">
    <property type="entry name" value="Hydrolase"/>
    <property type="match status" value="1"/>
</dbReference>
<organism evidence="1 2">
    <name type="scientific">Hufsiella ginkgonis</name>
    <dbReference type="NCBI Taxonomy" id="2695274"/>
    <lineage>
        <taxon>Bacteria</taxon>
        <taxon>Pseudomonadati</taxon>
        <taxon>Bacteroidota</taxon>
        <taxon>Sphingobacteriia</taxon>
        <taxon>Sphingobacteriales</taxon>
        <taxon>Sphingobacteriaceae</taxon>
        <taxon>Hufsiella</taxon>
    </lineage>
</organism>
<keyword evidence="2" id="KW-1185">Reference proteome</keyword>
<dbReference type="InterPro" id="IPR036412">
    <property type="entry name" value="HAD-like_sf"/>
</dbReference>
<dbReference type="Gene3D" id="1.10.150.240">
    <property type="entry name" value="Putative phosphatase, domain 2"/>
    <property type="match status" value="1"/>
</dbReference>
<dbReference type="AlphaFoldDB" id="A0A7K1XUJ0"/>
<dbReference type="InterPro" id="IPR011951">
    <property type="entry name" value="HAD-SF_hydro_IA_YjjG/PynA"/>
</dbReference>
<accession>A0A7K1XUJ0</accession>
<dbReference type="SFLD" id="SFLDS00003">
    <property type="entry name" value="Haloacid_Dehalogenase"/>
    <property type="match status" value="1"/>
</dbReference>
<protein>
    <submittedName>
        <fullName evidence="1">Noncanonical pyrimidine nucleotidase, YjjG family</fullName>
    </submittedName>
</protein>
<name>A0A7K1XUJ0_9SPHI</name>